<dbReference type="Proteomes" id="UP000299102">
    <property type="component" value="Unassembled WGS sequence"/>
</dbReference>
<evidence type="ECO:0000313" key="2">
    <source>
        <dbReference type="Proteomes" id="UP000299102"/>
    </source>
</evidence>
<name>A0A4C1YC34_EUMVA</name>
<sequence>MPQTTLYNTSRGPGSLFFNTDADGDFRRRLLGEETPASPRPHGVSLREVAFAFSSKKKKGFALDLYGARREMKDVRTYTNIEMQKKTVKIHKQDMNDKREVAS</sequence>
<organism evidence="1 2">
    <name type="scientific">Eumeta variegata</name>
    <name type="common">Bagworm moth</name>
    <name type="synonym">Eumeta japonica</name>
    <dbReference type="NCBI Taxonomy" id="151549"/>
    <lineage>
        <taxon>Eukaryota</taxon>
        <taxon>Metazoa</taxon>
        <taxon>Ecdysozoa</taxon>
        <taxon>Arthropoda</taxon>
        <taxon>Hexapoda</taxon>
        <taxon>Insecta</taxon>
        <taxon>Pterygota</taxon>
        <taxon>Neoptera</taxon>
        <taxon>Endopterygota</taxon>
        <taxon>Lepidoptera</taxon>
        <taxon>Glossata</taxon>
        <taxon>Ditrysia</taxon>
        <taxon>Tineoidea</taxon>
        <taxon>Psychidae</taxon>
        <taxon>Oiketicinae</taxon>
        <taxon>Eumeta</taxon>
    </lineage>
</organism>
<proteinExistence type="predicted"/>
<comment type="caution">
    <text evidence="1">The sequence shown here is derived from an EMBL/GenBank/DDBJ whole genome shotgun (WGS) entry which is preliminary data.</text>
</comment>
<dbReference type="AlphaFoldDB" id="A0A4C1YC34"/>
<dbReference type="EMBL" id="BGZK01001143">
    <property type="protein sequence ID" value="GBP72392.1"/>
    <property type="molecule type" value="Genomic_DNA"/>
</dbReference>
<keyword evidence="2" id="KW-1185">Reference proteome</keyword>
<protein>
    <submittedName>
        <fullName evidence="1">Uncharacterized protein</fullName>
    </submittedName>
</protein>
<accession>A0A4C1YC34</accession>
<reference evidence="1 2" key="1">
    <citation type="journal article" date="2019" name="Commun. Biol.">
        <title>The bagworm genome reveals a unique fibroin gene that provides high tensile strength.</title>
        <authorList>
            <person name="Kono N."/>
            <person name="Nakamura H."/>
            <person name="Ohtoshi R."/>
            <person name="Tomita M."/>
            <person name="Numata K."/>
            <person name="Arakawa K."/>
        </authorList>
    </citation>
    <scope>NUCLEOTIDE SEQUENCE [LARGE SCALE GENOMIC DNA]</scope>
</reference>
<gene>
    <name evidence="1" type="ORF">EVAR_88348_1</name>
</gene>
<evidence type="ECO:0000313" key="1">
    <source>
        <dbReference type="EMBL" id="GBP72392.1"/>
    </source>
</evidence>